<proteinExistence type="predicted"/>
<accession>A0A1I7JD85</accession>
<evidence type="ECO:0000259" key="2">
    <source>
        <dbReference type="Pfam" id="PF08346"/>
    </source>
</evidence>
<keyword evidence="4" id="KW-1185">Reference proteome</keyword>
<feature type="domain" description="Antirepressor protein C-terminal" evidence="1">
    <location>
        <begin position="92"/>
        <end position="136"/>
    </location>
</feature>
<dbReference type="GO" id="GO:0003677">
    <property type="term" value="F:DNA binding"/>
    <property type="evidence" value="ECO:0007669"/>
    <property type="project" value="InterPro"/>
</dbReference>
<feature type="domain" description="AntA/AntB antirepressor" evidence="2">
    <location>
        <begin position="2"/>
        <end position="42"/>
    </location>
</feature>
<dbReference type="EMBL" id="FPBN01000011">
    <property type="protein sequence ID" value="SFU83125.1"/>
    <property type="molecule type" value="Genomic_DNA"/>
</dbReference>
<dbReference type="Pfam" id="PF03374">
    <property type="entry name" value="ANT"/>
    <property type="match status" value="1"/>
</dbReference>
<gene>
    <name evidence="3" type="ORF">SAMN05660328_1115</name>
</gene>
<organism evidence="3 4">
    <name type="scientific">Streptococcus gallolyticus</name>
    <dbReference type="NCBI Taxonomy" id="315405"/>
    <lineage>
        <taxon>Bacteria</taxon>
        <taxon>Bacillati</taxon>
        <taxon>Bacillota</taxon>
        <taxon>Bacilli</taxon>
        <taxon>Lactobacillales</taxon>
        <taxon>Streptococcaceae</taxon>
        <taxon>Streptococcus</taxon>
    </lineage>
</organism>
<protein>
    <submittedName>
        <fullName evidence="3">AntA/AntB antirepressor</fullName>
    </submittedName>
</protein>
<dbReference type="InterPro" id="IPR013557">
    <property type="entry name" value="AntA/B_antirep"/>
</dbReference>
<dbReference type="AlphaFoldDB" id="A0A1I7JD85"/>
<sequence length="139" mass="16015">MFSEGYDFTSVLSGTVVNNGAIKPLQDYAISVSMAKHIAMMTGTAKGFEYRDYFISLEEKWNDPQEVVKRGYAILQNENTQLKLENSKLVVENQIMQPKAQYFDDLVDRNLLTNFRDTAKMLKMKQKEFINFLAGKQKI</sequence>
<name>A0A1I7JD85_9STRE</name>
<dbReference type="InterPro" id="IPR005039">
    <property type="entry name" value="Ant_C"/>
</dbReference>
<evidence type="ECO:0000313" key="3">
    <source>
        <dbReference type="EMBL" id="SFU83125.1"/>
    </source>
</evidence>
<dbReference type="Pfam" id="PF08346">
    <property type="entry name" value="AntA"/>
    <property type="match status" value="1"/>
</dbReference>
<reference evidence="4" key="1">
    <citation type="submission" date="2016-10" db="EMBL/GenBank/DDBJ databases">
        <authorList>
            <person name="Varghese N."/>
            <person name="Submissions S."/>
        </authorList>
    </citation>
    <scope>NUCLEOTIDE SEQUENCE [LARGE SCALE GENOMIC DNA]</scope>
    <source>
        <strain evidence="4">LMG 15572</strain>
    </source>
</reference>
<evidence type="ECO:0000259" key="1">
    <source>
        <dbReference type="Pfam" id="PF03374"/>
    </source>
</evidence>
<evidence type="ECO:0000313" key="4">
    <source>
        <dbReference type="Proteomes" id="UP000183629"/>
    </source>
</evidence>
<dbReference type="Proteomes" id="UP000183629">
    <property type="component" value="Unassembled WGS sequence"/>
</dbReference>